<evidence type="ECO:0000256" key="1">
    <source>
        <dbReference type="ARBA" id="ARBA00006767"/>
    </source>
</evidence>
<dbReference type="SUPFAM" id="SSF50249">
    <property type="entry name" value="Nucleic acid-binding proteins"/>
    <property type="match status" value="6"/>
</dbReference>
<dbReference type="NCBIfam" id="NF004951">
    <property type="entry name" value="PRK06299.1-1"/>
    <property type="match status" value="1"/>
</dbReference>
<evidence type="ECO:0000313" key="7">
    <source>
        <dbReference type="EMBL" id="QDJ14989.1"/>
    </source>
</evidence>
<dbReference type="NCBIfam" id="NF004952">
    <property type="entry name" value="PRK06299.1-2"/>
    <property type="match status" value="1"/>
</dbReference>
<dbReference type="NCBIfam" id="NF004954">
    <property type="entry name" value="PRK06299.1-4"/>
    <property type="match status" value="1"/>
</dbReference>
<reference evidence="7" key="1">
    <citation type="submission" date="2017-06" db="EMBL/GenBank/DDBJ databases">
        <title>Genome sequencing of pathogenic and non-pathogenic strains within Bisgaard taxon 40.</title>
        <authorList>
            <person name="Ladner J.T."/>
            <person name="Lovett S.P."/>
            <person name="Koroleva G."/>
            <person name="Lorch J.M."/>
        </authorList>
    </citation>
    <scope>NUCLEOTIDE SEQUENCE</scope>
    <source>
        <strain evidence="7">27576-1-I1</strain>
    </source>
</reference>
<dbReference type="InterPro" id="IPR003029">
    <property type="entry name" value="S1_domain"/>
</dbReference>
<name>A0A8D4IY12_9PAST</name>
<dbReference type="FunFam" id="2.40.50.140:FF:000017">
    <property type="entry name" value="30S ribosomal protein S1"/>
    <property type="match status" value="1"/>
</dbReference>
<dbReference type="AlphaFoldDB" id="A0A8D4IY12"/>
<organism evidence="7 8">
    <name type="scientific">Mergibacter septicus</name>
    <dbReference type="NCBI Taxonomy" id="221402"/>
    <lineage>
        <taxon>Bacteria</taxon>
        <taxon>Pseudomonadati</taxon>
        <taxon>Pseudomonadota</taxon>
        <taxon>Gammaproteobacteria</taxon>
        <taxon>Pasteurellales</taxon>
        <taxon>Pasteurellaceae</taxon>
        <taxon>Mergibacter</taxon>
    </lineage>
</organism>
<evidence type="ECO:0000256" key="3">
    <source>
        <dbReference type="ARBA" id="ARBA00022884"/>
    </source>
</evidence>
<protein>
    <recommendedName>
        <fullName evidence="6">30S ribosomal protein S1</fullName>
    </recommendedName>
</protein>
<evidence type="ECO:0000256" key="6">
    <source>
        <dbReference type="PIRNR" id="PIRNR002111"/>
    </source>
</evidence>
<dbReference type="EMBL" id="CP022011">
    <property type="protein sequence ID" value="QDJ14989.1"/>
    <property type="molecule type" value="Genomic_DNA"/>
</dbReference>
<comment type="function">
    <text evidence="6">Binds mRNA; thus facilitating recognition of the initiation point. It is needed to translate mRNA with a short Shine-Dalgarno (SD) purine-rich sequence.</text>
</comment>
<dbReference type="PANTHER" id="PTHR10724">
    <property type="entry name" value="30S RIBOSOMAL PROTEIN S1"/>
    <property type="match status" value="1"/>
</dbReference>
<dbReference type="InterPro" id="IPR012340">
    <property type="entry name" value="NA-bd_OB-fold"/>
</dbReference>
<keyword evidence="2" id="KW-0677">Repeat</keyword>
<dbReference type="RefSeq" id="WP_261920489.1">
    <property type="nucleotide sequence ID" value="NZ_CP022011.1"/>
</dbReference>
<dbReference type="PRINTS" id="PR00681">
    <property type="entry name" value="RIBOSOMALS1"/>
</dbReference>
<dbReference type="Proteomes" id="UP000955338">
    <property type="component" value="Chromosome"/>
</dbReference>
<evidence type="ECO:0000256" key="2">
    <source>
        <dbReference type="ARBA" id="ARBA00022737"/>
    </source>
</evidence>
<dbReference type="FunFam" id="2.40.50.140:FF:000011">
    <property type="entry name" value="30S ribosomal protein S1"/>
    <property type="match status" value="1"/>
</dbReference>
<dbReference type="Pfam" id="PF00575">
    <property type="entry name" value="S1"/>
    <property type="match status" value="5"/>
</dbReference>
<dbReference type="FunFam" id="2.40.50.140:FF:000021">
    <property type="entry name" value="30S ribosomal protein S1"/>
    <property type="match status" value="1"/>
</dbReference>
<dbReference type="GO" id="GO:0006412">
    <property type="term" value="P:translation"/>
    <property type="evidence" value="ECO:0007669"/>
    <property type="project" value="InterPro"/>
</dbReference>
<proteinExistence type="inferred from homology"/>
<evidence type="ECO:0000313" key="8">
    <source>
        <dbReference type="Proteomes" id="UP000955338"/>
    </source>
</evidence>
<evidence type="ECO:0000256" key="4">
    <source>
        <dbReference type="ARBA" id="ARBA00022980"/>
    </source>
</evidence>
<dbReference type="CDD" id="cd05688">
    <property type="entry name" value="S1_RPS1_repeat_ec3"/>
    <property type="match status" value="1"/>
</dbReference>
<keyword evidence="8" id="KW-1185">Reference proteome</keyword>
<dbReference type="SMART" id="SM00316">
    <property type="entry name" value="S1"/>
    <property type="match status" value="6"/>
</dbReference>
<keyword evidence="4 6" id="KW-0689">Ribosomal protein</keyword>
<keyword evidence="5 6" id="KW-0687">Ribonucleoprotein</keyword>
<dbReference type="FunFam" id="2.40.50.140:FF:000018">
    <property type="entry name" value="30S ribosomal protein S1"/>
    <property type="match status" value="1"/>
</dbReference>
<dbReference type="GO" id="GO:0005840">
    <property type="term" value="C:ribosome"/>
    <property type="evidence" value="ECO:0007669"/>
    <property type="project" value="UniProtKB-KW"/>
</dbReference>
<dbReference type="InterPro" id="IPR050437">
    <property type="entry name" value="Ribos_protein_bS1-like"/>
</dbReference>
<dbReference type="GO" id="GO:0003729">
    <property type="term" value="F:mRNA binding"/>
    <property type="evidence" value="ECO:0007669"/>
    <property type="project" value="TreeGrafter"/>
</dbReference>
<comment type="similarity">
    <text evidence="1 6">Belongs to the bacterial ribosomal protein bS1 family.</text>
</comment>
<dbReference type="PROSITE" id="PS50126">
    <property type="entry name" value="S1"/>
    <property type="match status" value="6"/>
</dbReference>
<dbReference type="PIRSF" id="PIRSF002111">
    <property type="entry name" value="RpsA"/>
    <property type="match status" value="1"/>
</dbReference>
<dbReference type="CDD" id="cd05687">
    <property type="entry name" value="S1_RPS1_repeat_ec1_hs1"/>
    <property type="match status" value="1"/>
</dbReference>
<dbReference type="CDD" id="cd05689">
    <property type="entry name" value="S1_RPS1_repeat_ec4"/>
    <property type="match status" value="1"/>
</dbReference>
<dbReference type="NCBIfam" id="TIGR00717">
    <property type="entry name" value="rpsA"/>
    <property type="match status" value="1"/>
</dbReference>
<dbReference type="InterPro" id="IPR035104">
    <property type="entry name" value="Ribosomal_protein_S1-like"/>
</dbReference>
<accession>A0A8D4IY12</accession>
<dbReference type="FunFam" id="2.40.50.140:FF:000016">
    <property type="entry name" value="30S ribosomal protein S1"/>
    <property type="match status" value="1"/>
</dbReference>
<dbReference type="PANTHER" id="PTHR10724:SF7">
    <property type="entry name" value="SMALL RIBOSOMAL SUBUNIT PROTEIN BS1C"/>
    <property type="match status" value="1"/>
</dbReference>
<keyword evidence="3 6" id="KW-0694">RNA-binding</keyword>
<evidence type="ECO:0000256" key="5">
    <source>
        <dbReference type="ARBA" id="ARBA00023274"/>
    </source>
</evidence>
<sequence length="549" mass="59979">MSESFAQLFEESLKELETRQGAIVTGTVVAIQKGFVLVDAGLKSEAAIPVEEFQNTQGELEVQVGDQVQVALDAVEDGFGETKLSREKAVRHESWIALEKAYEDQATVVGLINGKVKGGFTVELNGVRAFLPGSLVDTRPVRDTLHLEGKELEFKVIKLDQKRNNVVVSRRAVIESENSQERDQLLENLQEGAEVKGIVKNLTDYGAFVDLGGVDGLLHITDMAWKRVKHPGEIVNVGDEITVKVLKFDRERTRVSLGLKQLGQDPWIAIAENHPVESKLTGKVTNLTDYGCFVEILDGIEGLVHVSEMDWTNKNIHPSKVVSIGDEVEVMVLEIDEERRRISLGLKQCKPNPWQQFAESHNKGDRVQGKIKSITDFGIFIGLEGGIDGLVHLSDISWNVAGEEAVRNYKKGDEVAAIVLQVDAVKERISLGIKQLEEDPFNNFVAANKKGAILSATVVEADAKGAKVVLEGGVEGYIRAADLNGEVASGDVVEAKYTGTDRKARIVNLSVRAKDEAEEAAAVANMNNKQEEVVIPNAMAEAFKAAKGE</sequence>
<dbReference type="GO" id="GO:1990904">
    <property type="term" value="C:ribonucleoprotein complex"/>
    <property type="evidence" value="ECO:0007669"/>
    <property type="project" value="UniProtKB-KW"/>
</dbReference>
<dbReference type="Gene3D" id="2.40.50.140">
    <property type="entry name" value="Nucleic acid-binding proteins"/>
    <property type="match status" value="6"/>
</dbReference>
<dbReference type="PROSITE" id="PS50889">
    <property type="entry name" value="S4"/>
    <property type="match status" value="1"/>
</dbReference>
<dbReference type="CDD" id="cd04465">
    <property type="entry name" value="S1_RPS1_repeat_ec2_hs2"/>
    <property type="match status" value="1"/>
</dbReference>
<dbReference type="InterPro" id="IPR000110">
    <property type="entry name" value="Ribosomal_bS1"/>
</dbReference>
<dbReference type="GO" id="GO:0003735">
    <property type="term" value="F:structural constituent of ribosome"/>
    <property type="evidence" value="ECO:0007669"/>
    <property type="project" value="InterPro"/>
</dbReference>
<gene>
    <name evidence="7" type="ORF">CEP48_05915</name>
</gene>